<dbReference type="OrthoDB" id="9778146at2"/>
<keyword evidence="8 11" id="KW-0067">ATP-binding</keyword>
<dbReference type="PIRSF" id="PIRSF000513">
    <property type="entry name" value="Thz_kinase"/>
    <property type="match status" value="1"/>
</dbReference>
<dbReference type="GO" id="GO:0009228">
    <property type="term" value="P:thiamine biosynthetic process"/>
    <property type="evidence" value="ECO:0007669"/>
    <property type="project" value="UniProtKB-KW"/>
</dbReference>
<comment type="pathway">
    <text evidence="3 11">Cofactor biosynthesis; thiamine diphosphate biosynthesis; 4-methyl-5-(2-phosphoethyl)-thiazole from 5-(2-hydroxyethyl)-4-methylthiazole: step 1/1.</text>
</comment>
<accession>C9LM33</accession>
<comment type="catalytic activity">
    <reaction evidence="1 11">
        <text>5-(2-hydroxyethyl)-4-methylthiazole + ATP = 4-methyl-5-(2-phosphooxyethyl)-thiazole + ADP + H(+)</text>
        <dbReference type="Rhea" id="RHEA:24212"/>
        <dbReference type="ChEBI" id="CHEBI:15378"/>
        <dbReference type="ChEBI" id="CHEBI:17957"/>
        <dbReference type="ChEBI" id="CHEBI:30616"/>
        <dbReference type="ChEBI" id="CHEBI:58296"/>
        <dbReference type="ChEBI" id="CHEBI:456216"/>
        <dbReference type="EC" id="2.7.1.50"/>
    </reaction>
</comment>
<feature type="binding site" evidence="11">
    <location>
        <position position="196"/>
    </location>
    <ligand>
        <name>substrate</name>
    </ligand>
</feature>
<comment type="caution">
    <text evidence="12">The sequence shown here is derived from an EMBL/GenBank/DDBJ whole genome shotgun (WGS) entry which is preliminary data.</text>
</comment>
<keyword evidence="10 11" id="KW-0784">Thiamine biosynthesis</keyword>
<dbReference type="GO" id="GO:0005524">
    <property type="term" value="F:ATP binding"/>
    <property type="evidence" value="ECO:0007669"/>
    <property type="project" value="UniProtKB-UniRule"/>
</dbReference>
<dbReference type="STRING" id="592028.GCWU000321_00568"/>
<evidence type="ECO:0000256" key="4">
    <source>
        <dbReference type="ARBA" id="ARBA00022679"/>
    </source>
</evidence>
<comment type="cofactor">
    <cofactor evidence="2 11">
        <name>Mg(2+)</name>
        <dbReference type="ChEBI" id="CHEBI:18420"/>
    </cofactor>
</comment>
<dbReference type="Gene3D" id="3.40.1190.20">
    <property type="match status" value="1"/>
</dbReference>
<dbReference type="EC" id="2.7.1.50" evidence="11"/>
<evidence type="ECO:0000256" key="7">
    <source>
        <dbReference type="ARBA" id="ARBA00022777"/>
    </source>
</evidence>
<evidence type="ECO:0000256" key="6">
    <source>
        <dbReference type="ARBA" id="ARBA00022741"/>
    </source>
</evidence>
<dbReference type="AlphaFoldDB" id="C9LM33"/>
<organism evidence="12 13">
    <name type="scientific">Dialister invisus DSM 15470</name>
    <dbReference type="NCBI Taxonomy" id="592028"/>
    <lineage>
        <taxon>Bacteria</taxon>
        <taxon>Bacillati</taxon>
        <taxon>Bacillota</taxon>
        <taxon>Negativicutes</taxon>
        <taxon>Veillonellales</taxon>
        <taxon>Veillonellaceae</taxon>
        <taxon>Dialister</taxon>
    </lineage>
</organism>
<keyword evidence="6 11" id="KW-0547">Nucleotide-binding</keyword>
<dbReference type="HAMAP" id="MF_00228">
    <property type="entry name" value="Thz_kinase"/>
    <property type="match status" value="1"/>
</dbReference>
<keyword evidence="4 11" id="KW-0808">Transferase</keyword>
<dbReference type="HOGENOM" id="CLU_019943_0_0_9"/>
<dbReference type="GO" id="GO:0009229">
    <property type="term" value="P:thiamine diphosphate biosynthetic process"/>
    <property type="evidence" value="ECO:0007669"/>
    <property type="project" value="UniProtKB-UniRule"/>
</dbReference>
<comment type="similarity">
    <text evidence="11">Belongs to the Thz kinase family.</text>
</comment>
<dbReference type="GO" id="GO:0004417">
    <property type="term" value="F:hydroxyethylthiazole kinase activity"/>
    <property type="evidence" value="ECO:0007669"/>
    <property type="project" value="UniProtKB-UniRule"/>
</dbReference>
<dbReference type="RefSeq" id="WP_007069552.1">
    <property type="nucleotide sequence ID" value="NZ_GG698602.1"/>
</dbReference>
<dbReference type="NCBIfam" id="NF006830">
    <property type="entry name" value="PRK09355.1"/>
    <property type="match status" value="1"/>
</dbReference>
<proteinExistence type="inferred from homology"/>
<evidence type="ECO:0000256" key="5">
    <source>
        <dbReference type="ARBA" id="ARBA00022723"/>
    </source>
</evidence>
<keyword evidence="7 11" id="KW-0418">Kinase</keyword>
<feature type="binding site" evidence="11">
    <location>
        <position position="124"/>
    </location>
    <ligand>
        <name>ATP</name>
        <dbReference type="ChEBI" id="CHEBI:30616"/>
    </ligand>
</feature>
<name>C9LM33_9FIRM</name>
<gene>
    <name evidence="11" type="primary">thiM</name>
    <name evidence="12" type="ORF">GCWU000321_00568</name>
</gene>
<dbReference type="Pfam" id="PF02110">
    <property type="entry name" value="HK"/>
    <property type="match status" value="1"/>
</dbReference>
<dbReference type="CDD" id="cd01170">
    <property type="entry name" value="THZ_kinase"/>
    <property type="match status" value="1"/>
</dbReference>
<evidence type="ECO:0000256" key="8">
    <source>
        <dbReference type="ARBA" id="ARBA00022840"/>
    </source>
</evidence>
<evidence type="ECO:0000256" key="3">
    <source>
        <dbReference type="ARBA" id="ARBA00004868"/>
    </source>
</evidence>
<evidence type="ECO:0000256" key="2">
    <source>
        <dbReference type="ARBA" id="ARBA00001946"/>
    </source>
</evidence>
<dbReference type="UniPathway" id="UPA00060">
    <property type="reaction ID" value="UER00139"/>
</dbReference>
<feature type="binding site" evidence="11">
    <location>
        <position position="169"/>
    </location>
    <ligand>
        <name>ATP</name>
        <dbReference type="ChEBI" id="CHEBI:30616"/>
    </ligand>
</feature>
<sequence length="270" mass="29344">MEKDGINSFGAYLELITNRNPVVHQITNFVTANDCANAVLAMGGRTVMADYIEEVEEITGAADSLVLNLGVPSEERLQSLLLAGKAANKKRIPVVFDPVGCGASSFRRNAAKKLLHEVEVSVIRGNSSEIQCLFDKYNRMRGIDAETKFDSICTVRKFAEKTHAVVVVTGERDIVTDGDKMYMIENGCKEMSLLTGTGCICSALTGLFLGADTKAVYSAVCAAACVGIAGELSWKRYGECGLGHFHMGLFDMLGNMRKEIFEAEARIHEI</sequence>
<dbReference type="eggNOG" id="COG2145">
    <property type="taxonomic scope" value="Bacteria"/>
</dbReference>
<dbReference type="GeneID" id="78277289"/>
<keyword evidence="5 11" id="KW-0479">Metal-binding</keyword>
<evidence type="ECO:0000313" key="13">
    <source>
        <dbReference type="Proteomes" id="UP000004736"/>
    </source>
</evidence>
<evidence type="ECO:0000256" key="11">
    <source>
        <dbReference type="HAMAP-Rule" id="MF_00228"/>
    </source>
</evidence>
<dbReference type="SUPFAM" id="SSF53613">
    <property type="entry name" value="Ribokinase-like"/>
    <property type="match status" value="1"/>
</dbReference>
<evidence type="ECO:0000256" key="9">
    <source>
        <dbReference type="ARBA" id="ARBA00022842"/>
    </source>
</evidence>
<dbReference type="InterPro" id="IPR000417">
    <property type="entry name" value="Hyethyz_kinase"/>
</dbReference>
<reference evidence="12" key="1">
    <citation type="submission" date="2009-09" db="EMBL/GenBank/DDBJ databases">
        <authorList>
            <person name="Weinstock G."/>
            <person name="Sodergren E."/>
            <person name="Clifton S."/>
            <person name="Fulton L."/>
            <person name="Fulton B."/>
            <person name="Courtney L."/>
            <person name="Fronick C."/>
            <person name="Harrison M."/>
            <person name="Strong C."/>
            <person name="Farmer C."/>
            <person name="Delahaunty K."/>
            <person name="Markovic C."/>
            <person name="Hall O."/>
            <person name="Minx P."/>
            <person name="Tomlinson C."/>
            <person name="Mitreva M."/>
            <person name="Nelson J."/>
            <person name="Hou S."/>
            <person name="Wollam A."/>
            <person name="Pepin K.H."/>
            <person name="Johnson M."/>
            <person name="Bhonagiri V."/>
            <person name="Nash W.E."/>
            <person name="Warren W."/>
            <person name="Chinwalla A."/>
            <person name="Mardis E.R."/>
            <person name="Wilson R.K."/>
        </authorList>
    </citation>
    <scope>NUCLEOTIDE SEQUENCE [LARGE SCALE GENOMIC DNA]</scope>
    <source>
        <strain evidence="12">DSM 15470</strain>
    </source>
</reference>
<dbReference type="PRINTS" id="PR01099">
    <property type="entry name" value="HYETHTZKNASE"/>
</dbReference>
<comment type="function">
    <text evidence="11">Catalyzes the phosphorylation of the hydroxyl group of 4-methyl-5-beta-hydroxyethylthiazole (THZ).</text>
</comment>
<dbReference type="EMBL" id="ACIM02000001">
    <property type="protein sequence ID" value="EEW96619.1"/>
    <property type="molecule type" value="Genomic_DNA"/>
</dbReference>
<dbReference type="InterPro" id="IPR029056">
    <property type="entry name" value="Ribokinase-like"/>
</dbReference>
<keyword evidence="9 11" id="KW-0460">Magnesium</keyword>
<dbReference type="Proteomes" id="UP000004736">
    <property type="component" value="Unassembled WGS sequence"/>
</dbReference>
<evidence type="ECO:0000256" key="1">
    <source>
        <dbReference type="ARBA" id="ARBA00001771"/>
    </source>
</evidence>
<feature type="binding site" evidence="11">
    <location>
        <position position="48"/>
    </location>
    <ligand>
        <name>substrate</name>
    </ligand>
</feature>
<keyword evidence="13" id="KW-1185">Reference proteome</keyword>
<dbReference type="GO" id="GO:0000287">
    <property type="term" value="F:magnesium ion binding"/>
    <property type="evidence" value="ECO:0007669"/>
    <property type="project" value="UniProtKB-UniRule"/>
</dbReference>
<evidence type="ECO:0000313" key="12">
    <source>
        <dbReference type="EMBL" id="EEW96619.1"/>
    </source>
</evidence>
<protein>
    <recommendedName>
        <fullName evidence="11">Hydroxyethylthiazole kinase</fullName>
        <ecNumber evidence="11">2.7.1.50</ecNumber>
    </recommendedName>
    <alternativeName>
        <fullName evidence="11">4-methyl-5-beta-hydroxyethylthiazole kinase</fullName>
        <shortName evidence="11">TH kinase</shortName>
        <shortName evidence="11">Thz kinase</shortName>
    </alternativeName>
</protein>
<evidence type="ECO:0000256" key="10">
    <source>
        <dbReference type="ARBA" id="ARBA00022977"/>
    </source>
</evidence>